<protein>
    <submittedName>
        <fullName evidence="1">Uncharacterized protein</fullName>
    </submittedName>
</protein>
<gene>
    <name evidence="1" type="ORF">GA0061098_1014173</name>
</gene>
<dbReference type="EMBL" id="FMAI01000014">
    <property type="protein sequence ID" value="SCB50540.1"/>
    <property type="molecule type" value="Genomic_DNA"/>
</dbReference>
<reference evidence="2" key="1">
    <citation type="submission" date="2016-08" db="EMBL/GenBank/DDBJ databases">
        <authorList>
            <person name="Varghese N."/>
            <person name="Submissions Spin"/>
        </authorList>
    </citation>
    <scope>NUCLEOTIDE SEQUENCE [LARGE SCALE GENOMIC DNA]</scope>
    <source>
        <strain evidence="2">ERR11</strain>
    </source>
</reference>
<name>A0A1C3XE20_9BRAD</name>
<accession>A0A1C3XE20</accession>
<organism evidence="1 2">
    <name type="scientific">Bradyrhizobium shewense</name>
    <dbReference type="NCBI Taxonomy" id="1761772"/>
    <lineage>
        <taxon>Bacteria</taxon>
        <taxon>Pseudomonadati</taxon>
        <taxon>Pseudomonadota</taxon>
        <taxon>Alphaproteobacteria</taxon>
        <taxon>Hyphomicrobiales</taxon>
        <taxon>Nitrobacteraceae</taxon>
        <taxon>Bradyrhizobium</taxon>
    </lineage>
</organism>
<dbReference type="AlphaFoldDB" id="A0A1C3XE20"/>
<dbReference type="Proteomes" id="UP000199184">
    <property type="component" value="Unassembled WGS sequence"/>
</dbReference>
<proteinExistence type="predicted"/>
<sequence>MPMQHSLDDMPRRIEGAKIAGIHEMVLRLPSGPEVAFESAPLPHDFAGHCA</sequence>
<evidence type="ECO:0000313" key="1">
    <source>
        <dbReference type="EMBL" id="SCB50540.1"/>
    </source>
</evidence>
<keyword evidence="2" id="KW-1185">Reference proteome</keyword>
<evidence type="ECO:0000313" key="2">
    <source>
        <dbReference type="Proteomes" id="UP000199184"/>
    </source>
</evidence>